<protein>
    <recommendedName>
        <fullName evidence="4">Calpain catalytic domain-containing protein</fullName>
    </recommendedName>
</protein>
<dbReference type="AlphaFoldDB" id="A0A976M7F6"/>
<accession>A0A976M7F6</accession>
<evidence type="ECO:0000256" key="1">
    <source>
        <dbReference type="ARBA" id="ARBA00022670"/>
    </source>
</evidence>
<keyword evidence="2" id="KW-0378">Hydrolase</keyword>
<dbReference type="GO" id="GO:0006508">
    <property type="term" value="P:proteolysis"/>
    <property type="evidence" value="ECO:0007669"/>
    <property type="project" value="UniProtKB-KW"/>
</dbReference>
<evidence type="ECO:0000313" key="6">
    <source>
        <dbReference type="Proteomes" id="UP000244803"/>
    </source>
</evidence>
<dbReference type="PANTHER" id="PTHR46143">
    <property type="entry name" value="CALPAIN-7"/>
    <property type="match status" value="1"/>
</dbReference>
<reference evidence="5" key="1">
    <citation type="submission" date="2022-07" db="EMBL/GenBank/DDBJ databases">
        <title>Evaluation of T. orientalis genome assembly methods using nanopore sequencing and analysis of variation between genomes.</title>
        <authorList>
            <person name="Yam J."/>
            <person name="Micallef M.L."/>
            <person name="Liu M."/>
            <person name="Djordjevic S.P."/>
            <person name="Bogema D.R."/>
            <person name="Jenkins C."/>
        </authorList>
    </citation>
    <scope>NUCLEOTIDE SEQUENCE</scope>
    <source>
        <strain evidence="5">Fish Creek</strain>
    </source>
</reference>
<gene>
    <name evidence="5" type="ORF">MACJ_003132</name>
</gene>
<dbReference type="InterPro" id="IPR036213">
    <property type="entry name" value="Calpain_III_sf"/>
</dbReference>
<organism evidence="5 6">
    <name type="scientific">Theileria orientalis</name>
    <dbReference type="NCBI Taxonomy" id="68886"/>
    <lineage>
        <taxon>Eukaryota</taxon>
        <taxon>Sar</taxon>
        <taxon>Alveolata</taxon>
        <taxon>Apicomplexa</taxon>
        <taxon>Aconoidasida</taxon>
        <taxon>Piroplasmida</taxon>
        <taxon>Theileriidae</taxon>
        <taxon>Theileria</taxon>
    </lineage>
</organism>
<dbReference type="InterPro" id="IPR051297">
    <property type="entry name" value="PalB/RIM13"/>
</dbReference>
<dbReference type="Proteomes" id="UP000244803">
    <property type="component" value="Chromosome 4"/>
</dbReference>
<feature type="domain" description="Calpain catalytic" evidence="4">
    <location>
        <begin position="35"/>
        <end position="405"/>
    </location>
</feature>
<dbReference type="SMART" id="SM00230">
    <property type="entry name" value="CysPc"/>
    <property type="match status" value="1"/>
</dbReference>
<dbReference type="GO" id="GO:0004198">
    <property type="term" value="F:calcium-dependent cysteine-type endopeptidase activity"/>
    <property type="evidence" value="ECO:0007669"/>
    <property type="project" value="InterPro"/>
</dbReference>
<keyword evidence="1" id="KW-0645">Protease</keyword>
<dbReference type="SUPFAM" id="SSF54001">
    <property type="entry name" value="Cysteine proteinases"/>
    <property type="match status" value="1"/>
</dbReference>
<keyword evidence="3" id="KW-0788">Thiol protease</keyword>
<dbReference type="SUPFAM" id="SSF49758">
    <property type="entry name" value="Calpain large subunit, middle domain (domain III)"/>
    <property type="match status" value="1"/>
</dbReference>
<dbReference type="OrthoDB" id="167576at2759"/>
<dbReference type="EMBL" id="CP056067">
    <property type="protein sequence ID" value="UKJ89878.1"/>
    <property type="molecule type" value="Genomic_DNA"/>
</dbReference>
<dbReference type="Pfam" id="PF00648">
    <property type="entry name" value="Peptidase_C2"/>
    <property type="match status" value="1"/>
</dbReference>
<evidence type="ECO:0000256" key="2">
    <source>
        <dbReference type="ARBA" id="ARBA00022801"/>
    </source>
</evidence>
<dbReference type="InterPro" id="IPR001300">
    <property type="entry name" value="Peptidase_C2_calpain_cat"/>
</dbReference>
<dbReference type="Gene3D" id="2.60.120.380">
    <property type="match status" value="1"/>
</dbReference>
<dbReference type="Gene3D" id="3.90.70.10">
    <property type="entry name" value="Cysteine proteinases"/>
    <property type="match status" value="1"/>
</dbReference>
<dbReference type="PANTHER" id="PTHR46143:SF1">
    <property type="entry name" value="CALPAIN-7"/>
    <property type="match status" value="1"/>
</dbReference>
<evidence type="ECO:0000256" key="3">
    <source>
        <dbReference type="ARBA" id="ARBA00022807"/>
    </source>
</evidence>
<proteinExistence type="predicted"/>
<sequence length="1007" mass="115369">MDVSTSPVNINGNVETANSYVDDCFMPAWDHVIKYKPKTVYKSLNEVVSVEDLWQDPNGMMELNTRQMKRFHSWIRYFNLCDNVHFFKGPPSTDRILQGYVGDCSTVSSLSSLSEYEKLNHKVLTDKIKLIDVKKTIKKLRRLSYPESSIQYLYNCKIAIGVKMYFNGCDRCVFVDDWVPTRRDRSLLCAHSSDPDELWVTLFEKANVRLYGKTYSIRGTNPGIDIYHFTGWLPEIIQLPPYRYKLPVDTVSAVNHNPETLDKNDITNMEKWNLMWNSIMHNFNRNIVVCLGTNQLYDVQTPNTDVEGISVSSGIVSCHAYSVLDVLHLELEGTDYKLMLLKNPWGKASSKLELDPKVIKMLPYYKNAYDEENDSGVFWIEWMNVLKWFSHVYLCWNWNKFEFTRRIYFNWNRSPHFINSLVPEDTYLSLHNPQMLITTRVDDQSDCRDGTVAKNSGLFVPVDEGDEEGGRQDFVVFIILIQNKKTLGDTMKYLALHTFLSELPVVTPYSPAVNGVYNNSEVILTKLLVCKKNRDNEYNTLRYGKYNTIETGNKEVDLVVLLCNFMKKIENDNSFTMITFSNRQHKLKIFPSLTENLNNVIFDFEWTEYNSGMNPNEIWSFVSNPHFRLEVKRDINMILILETDAAISVNLRLFLSRIATIRGLRTKQAVSSGDYRLHCCVIKAHFKRGIYTLIPSNFDGTKARFRFNLFYGSGIHDTEIYAIPYPYIKMGDKFTENVPNCSEYTSDRVLCGATCGKNVADKEYKIDASNCHRLTNSSTALGGDGLIDGTLKFYQIPGLFNVTVSRMINDYFEFRVDKPTLLSIKIKVNDTDDNKFVLFSERCANYPAYSPTPCTPSAPNRDCHRADSDNYRGDWKDVPINGECGSMDVDGAGGGFQDGSGGSKFCDYVCCVRCGGPYGQFYPTDPKLFPDEHKLGFEHSLFSDLNGGISRNGRTPSASAQFLFMKEKVVNFTLVELFPSVKYRLKSFSNHRFQTIFFISTTGTISA</sequence>
<evidence type="ECO:0000259" key="4">
    <source>
        <dbReference type="SMART" id="SM00230"/>
    </source>
</evidence>
<evidence type="ECO:0000313" key="5">
    <source>
        <dbReference type="EMBL" id="UKJ89878.1"/>
    </source>
</evidence>
<name>A0A976M7F6_THEOR</name>
<dbReference type="InterPro" id="IPR038765">
    <property type="entry name" value="Papain-like_cys_pep_sf"/>
</dbReference>